<evidence type="ECO:0000313" key="9">
    <source>
        <dbReference type="Proteomes" id="UP001597187"/>
    </source>
</evidence>
<dbReference type="AlphaFoldDB" id="A0ABD6ATD4"/>
<evidence type="ECO:0000256" key="2">
    <source>
        <dbReference type="ARBA" id="ARBA00022475"/>
    </source>
</evidence>
<proteinExistence type="predicted"/>
<dbReference type="Pfam" id="PF04039">
    <property type="entry name" value="MnhB"/>
    <property type="match status" value="1"/>
</dbReference>
<keyword evidence="2" id="KW-1003">Cell membrane</keyword>
<evidence type="ECO:0000259" key="7">
    <source>
        <dbReference type="Pfam" id="PF04039"/>
    </source>
</evidence>
<keyword evidence="4 6" id="KW-1133">Transmembrane helix</keyword>
<dbReference type="Proteomes" id="UP001597187">
    <property type="component" value="Unassembled WGS sequence"/>
</dbReference>
<evidence type="ECO:0000256" key="5">
    <source>
        <dbReference type="ARBA" id="ARBA00023136"/>
    </source>
</evidence>
<comment type="caution">
    <text evidence="8">The sequence shown here is derived from an EMBL/GenBank/DDBJ whole genome shotgun (WGS) entry which is preliminary data.</text>
</comment>
<protein>
    <submittedName>
        <fullName evidence="8">MnhB domain-containing protein</fullName>
    </submittedName>
</protein>
<comment type="subcellular location">
    <subcellularLocation>
        <location evidence="1">Cell membrane</location>
        <topology evidence="1">Multi-pass membrane protein</topology>
    </subcellularLocation>
</comment>
<gene>
    <name evidence="8" type="ORF">ACFSBT_02780</name>
</gene>
<evidence type="ECO:0000256" key="3">
    <source>
        <dbReference type="ARBA" id="ARBA00022692"/>
    </source>
</evidence>
<sequence length="162" mass="17243">MSSETDTTVIARTVVRVVVPIILLTAVALLLQGHNLPGGGFIAGVLTVTAFALVYIVFGREFLQRSLLHVEEDGFLGGAIGEYGRTFTFGLALAASAGVGSIVLGELLDDGQFEFLTQGVVFVYHVPVYHEIEIPTALFFDLGVYFVVVGALLTILAVVGRE</sequence>
<dbReference type="InterPro" id="IPR007182">
    <property type="entry name" value="MnhB"/>
</dbReference>
<dbReference type="InterPro" id="IPR050622">
    <property type="entry name" value="CPA3_antiporter_subunitB"/>
</dbReference>
<evidence type="ECO:0000256" key="1">
    <source>
        <dbReference type="ARBA" id="ARBA00004651"/>
    </source>
</evidence>
<dbReference type="GO" id="GO:0005886">
    <property type="term" value="C:plasma membrane"/>
    <property type="evidence" value="ECO:0007669"/>
    <property type="project" value="UniProtKB-SubCell"/>
</dbReference>
<keyword evidence="3 6" id="KW-0812">Transmembrane</keyword>
<reference evidence="8 9" key="1">
    <citation type="journal article" date="2019" name="Int. J. Syst. Evol. Microbiol.">
        <title>The Global Catalogue of Microorganisms (GCM) 10K type strain sequencing project: providing services to taxonomists for standard genome sequencing and annotation.</title>
        <authorList>
            <consortium name="The Broad Institute Genomics Platform"/>
            <consortium name="The Broad Institute Genome Sequencing Center for Infectious Disease"/>
            <person name="Wu L."/>
            <person name="Ma J."/>
        </authorList>
    </citation>
    <scope>NUCLEOTIDE SEQUENCE [LARGE SCALE GENOMIC DNA]</scope>
    <source>
        <strain evidence="8 9">CGMCC 1.12563</strain>
    </source>
</reference>
<name>A0ABD6ATD4_9EURY</name>
<evidence type="ECO:0000313" key="8">
    <source>
        <dbReference type="EMBL" id="MFD1512204.1"/>
    </source>
</evidence>
<feature type="transmembrane region" description="Helical" evidence="6">
    <location>
        <begin position="87"/>
        <end position="108"/>
    </location>
</feature>
<feature type="domain" description="Na+/H+ antiporter MnhB subunit-related protein" evidence="7">
    <location>
        <begin position="10"/>
        <end position="154"/>
    </location>
</feature>
<dbReference type="PANTHER" id="PTHR33932:SF4">
    <property type="entry name" value="NA(+)_H(+) ANTIPORTER SUBUNIT B"/>
    <property type="match status" value="1"/>
</dbReference>
<organism evidence="8 9">
    <name type="scientific">Halomarina rubra</name>
    <dbReference type="NCBI Taxonomy" id="2071873"/>
    <lineage>
        <taxon>Archaea</taxon>
        <taxon>Methanobacteriati</taxon>
        <taxon>Methanobacteriota</taxon>
        <taxon>Stenosarchaea group</taxon>
        <taxon>Halobacteria</taxon>
        <taxon>Halobacteriales</taxon>
        <taxon>Natronomonadaceae</taxon>
        <taxon>Halomarina</taxon>
    </lineage>
</organism>
<feature type="transmembrane region" description="Helical" evidence="6">
    <location>
        <begin position="38"/>
        <end position="58"/>
    </location>
</feature>
<dbReference type="PANTHER" id="PTHR33932">
    <property type="entry name" value="NA(+)/H(+) ANTIPORTER SUBUNIT B"/>
    <property type="match status" value="1"/>
</dbReference>
<feature type="transmembrane region" description="Helical" evidence="6">
    <location>
        <begin position="137"/>
        <end position="159"/>
    </location>
</feature>
<dbReference type="EMBL" id="JBHUDC010000002">
    <property type="protein sequence ID" value="MFD1512204.1"/>
    <property type="molecule type" value="Genomic_DNA"/>
</dbReference>
<keyword evidence="9" id="KW-1185">Reference proteome</keyword>
<feature type="transmembrane region" description="Helical" evidence="6">
    <location>
        <begin position="9"/>
        <end position="32"/>
    </location>
</feature>
<evidence type="ECO:0000256" key="4">
    <source>
        <dbReference type="ARBA" id="ARBA00022989"/>
    </source>
</evidence>
<accession>A0ABD6ATD4</accession>
<keyword evidence="5 6" id="KW-0472">Membrane</keyword>
<evidence type="ECO:0000256" key="6">
    <source>
        <dbReference type="SAM" id="Phobius"/>
    </source>
</evidence>
<dbReference type="RefSeq" id="WP_250872191.1">
    <property type="nucleotide sequence ID" value="NZ_JALXFV010000002.1"/>
</dbReference>